<evidence type="ECO:0000313" key="1">
    <source>
        <dbReference type="EMBL" id="CAF9937407.1"/>
    </source>
</evidence>
<gene>
    <name evidence="1" type="ORF">IMSHALPRED_011128</name>
</gene>
<dbReference type="Proteomes" id="UP000664534">
    <property type="component" value="Unassembled WGS sequence"/>
</dbReference>
<comment type="caution">
    <text evidence="1">The sequence shown here is derived from an EMBL/GenBank/DDBJ whole genome shotgun (WGS) entry which is preliminary data.</text>
</comment>
<name>A0A8H3G615_9LECA</name>
<sequence length="120" mass="13469">MSVNVILTAVYLELACTVTNIARSSPDIYLQDRHVIVPALILLCSFLNTHFSLGTSGSADANMGIGRLWIWMLSLARREEANHQQVLDDKKVRDVFDTAYSGGLNFYRNAWKPAQAKRVE</sequence>
<dbReference type="AlphaFoldDB" id="A0A8H3G615"/>
<keyword evidence="2" id="KW-1185">Reference proteome</keyword>
<organism evidence="1 2">
    <name type="scientific">Imshaugia aleurites</name>
    <dbReference type="NCBI Taxonomy" id="172621"/>
    <lineage>
        <taxon>Eukaryota</taxon>
        <taxon>Fungi</taxon>
        <taxon>Dikarya</taxon>
        <taxon>Ascomycota</taxon>
        <taxon>Pezizomycotina</taxon>
        <taxon>Lecanoromycetes</taxon>
        <taxon>OSLEUM clade</taxon>
        <taxon>Lecanoromycetidae</taxon>
        <taxon>Lecanorales</taxon>
        <taxon>Lecanorineae</taxon>
        <taxon>Parmeliaceae</taxon>
        <taxon>Imshaugia</taxon>
    </lineage>
</organism>
<reference evidence="1" key="1">
    <citation type="submission" date="2021-03" db="EMBL/GenBank/DDBJ databases">
        <authorList>
            <person name="Tagirdzhanova G."/>
        </authorList>
    </citation>
    <scope>NUCLEOTIDE SEQUENCE</scope>
</reference>
<accession>A0A8H3G615</accession>
<protein>
    <submittedName>
        <fullName evidence="1">Uncharacterized protein</fullName>
    </submittedName>
</protein>
<proteinExistence type="predicted"/>
<evidence type="ECO:0000313" key="2">
    <source>
        <dbReference type="Proteomes" id="UP000664534"/>
    </source>
</evidence>
<dbReference type="EMBL" id="CAJPDT010000099">
    <property type="protein sequence ID" value="CAF9937407.1"/>
    <property type="molecule type" value="Genomic_DNA"/>
</dbReference>